<dbReference type="GO" id="GO:0005737">
    <property type="term" value="C:cytoplasm"/>
    <property type="evidence" value="ECO:0007669"/>
    <property type="project" value="TreeGrafter"/>
</dbReference>
<dbReference type="PROSITE" id="PS51733">
    <property type="entry name" value="BPL_LPL_CATALYTIC"/>
    <property type="match status" value="1"/>
</dbReference>
<dbReference type="Pfam" id="PF02237">
    <property type="entry name" value="BPL_C"/>
    <property type="match status" value="1"/>
</dbReference>
<dbReference type="InterPro" id="IPR003142">
    <property type="entry name" value="BPL_C"/>
</dbReference>
<dbReference type="STRING" id="417292.SAMN05421806_107143"/>
<reference evidence="5 6" key="1">
    <citation type="submission" date="2016-10" db="EMBL/GenBank/DDBJ databases">
        <authorList>
            <person name="de Groot N.N."/>
        </authorList>
    </citation>
    <scope>NUCLEOTIDE SEQUENCE [LARGE SCALE GENOMIC DNA]</scope>
    <source>
        <strain evidence="5 6">CGMCC 4.5727</strain>
    </source>
</reference>
<dbReference type="EMBL" id="FNFF01000007">
    <property type="protein sequence ID" value="SDK40687.1"/>
    <property type="molecule type" value="Genomic_DNA"/>
</dbReference>
<dbReference type="InterPro" id="IPR004408">
    <property type="entry name" value="Biotin_CoA_COase_ligase"/>
</dbReference>
<feature type="domain" description="BPL/LPL catalytic" evidence="4">
    <location>
        <begin position="28"/>
        <end position="214"/>
    </location>
</feature>
<proteinExistence type="predicted"/>
<dbReference type="InterPro" id="IPR045864">
    <property type="entry name" value="aa-tRNA-synth_II/BPL/LPL"/>
</dbReference>
<dbReference type="Proteomes" id="UP000199155">
    <property type="component" value="Unassembled WGS sequence"/>
</dbReference>
<evidence type="ECO:0000256" key="3">
    <source>
        <dbReference type="ARBA" id="ARBA00024227"/>
    </source>
</evidence>
<dbReference type="EC" id="6.3.4.15" evidence="3"/>
<dbReference type="SUPFAM" id="SSF55681">
    <property type="entry name" value="Class II aaRS and biotin synthetases"/>
    <property type="match status" value="1"/>
</dbReference>
<sequence length="296" mass="30584">MTSENPSANRWSNLERPPLNGAALRRALTNTDGGLYCDIDVVEATGSTNSDLAAHAAAGEAEEGAVLVAEVQTSGRGRLDRTWSAPPRSGLFFSVLLEPAEIPVHRLGWLPLLAGVATATALSRVAGIDTALKWPNDLLVTVDGQERKAGGILAERAGERFVVLGIGLNVDLAADELPVPTAGSLALAGARLLDRDTLLRAVLRSLEQWYGAWRKAAGDPAACGLQEAYAAGCATLGRRVRAELPGERSLVGEAVALDGDGRLVIATDGGGREAVGAGDVVHLRAASGDGTDSESA</sequence>
<dbReference type="PANTHER" id="PTHR12835:SF5">
    <property type="entry name" value="BIOTIN--PROTEIN LIGASE"/>
    <property type="match status" value="1"/>
</dbReference>
<keyword evidence="6" id="KW-1185">Reference proteome</keyword>
<accession>A0A1G9BMK2</accession>
<dbReference type="InterPro" id="IPR004143">
    <property type="entry name" value="BPL_LPL_catalytic"/>
</dbReference>
<evidence type="ECO:0000259" key="4">
    <source>
        <dbReference type="PROSITE" id="PS51733"/>
    </source>
</evidence>
<evidence type="ECO:0000256" key="1">
    <source>
        <dbReference type="ARBA" id="ARBA00022598"/>
    </source>
</evidence>
<evidence type="ECO:0000313" key="6">
    <source>
        <dbReference type="Proteomes" id="UP000199155"/>
    </source>
</evidence>
<keyword evidence="2" id="KW-0092">Biotin</keyword>
<dbReference type="NCBIfam" id="TIGR00121">
    <property type="entry name" value="birA_ligase"/>
    <property type="match status" value="1"/>
</dbReference>
<dbReference type="Gene3D" id="2.30.30.100">
    <property type="match status" value="1"/>
</dbReference>
<dbReference type="PANTHER" id="PTHR12835">
    <property type="entry name" value="BIOTIN PROTEIN LIGASE"/>
    <property type="match status" value="1"/>
</dbReference>
<evidence type="ECO:0000313" key="5">
    <source>
        <dbReference type="EMBL" id="SDK40687.1"/>
    </source>
</evidence>
<dbReference type="CDD" id="cd16442">
    <property type="entry name" value="BPL"/>
    <property type="match status" value="1"/>
</dbReference>
<dbReference type="OrthoDB" id="9807064at2"/>
<name>A0A1G9BMK2_9ACTN</name>
<dbReference type="Gene3D" id="3.30.930.10">
    <property type="entry name" value="Bira Bifunctional Protein, Domain 2"/>
    <property type="match status" value="1"/>
</dbReference>
<organism evidence="5 6">
    <name type="scientific">Streptomyces indicus</name>
    <dbReference type="NCBI Taxonomy" id="417292"/>
    <lineage>
        <taxon>Bacteria</taxon>
        <taxon>Bacillati</taxon>
        <taxon>Actinomycetota</taxon>
        <taxon>Actinomycetes</taxon>
        <taxon>Kitasatosporales</taxon>
        <taxon>Streptomycetaceae</taxon>
        <taxon>Streptomyces</taxon>
    </lineage>
</organism>
<dbReference type="RefSeq" id="WP_093611824.1">
    <property type="nucleotide sequence ID" value="NZ_FNFF01000007.1"/>
</dbReference>
<protein>
    <recommendedName>
        <fullName evidence="3">biotin--[biotin carboxyl-carrier protein] ligase</fullName>
        <ecNumber evidence="3">6.3.4.15</ecNumber>
    </recommendedName>
</protein>
<dbReference type="AlphaFoldDB" id="A0A1G9BMK2"/>
<gene>
    <name evidence="5" type="ORF">SAMN05421806_107143</name>
</gene>
<evidence type="ECO:0000256" key="2">
    <source>
        <dbReference type="ARBA" id="ARBA00023267"/>
    </source>
</evidence>
<keyword evidence="1 5" id="KW-0436">Ligase</keyword>
<dbReference type="GO" id="GO:0004077">
    <property type="term" value="F:biotin--[biotin carboxyl-carrier protein] ligase activity"/>
    <property type="evidence" value="ECO:0007669"/>
    <property type="project" value="UniProtKB-EC"/>
</dbReference>
<dbReference type="Pfam" id="PF03099">
    <property type="entry name" value="BPL_LplA_LipB"/>
    <property type="match status" value="1"/>
</dbReference>